<evidence type="ECO:0000256" key="1">
    <source>
        <dbReference type="SAM" id="Phobius"/>
    </source>
</evidence>
<keyword evidence="1" id="KW-1133">Transmembrane helix</keyword>
<proteinExistence type="predicted"/>
<name>A0AAD4P3R7_PERFH</name>
<reference evidence="2 3" key="1">
    <citation type="journal article" date="2021" name="Nat. Commun.">
        <title>Incipient diploidization of the medicinal plant Perilla within 10,000 years.</title>
        <authorList>
            <person name="Zhang Y."/>
            <person name="Shen Q."/>
            <person name="Leng L."/>
            <person name="Zhang D."/>
            <person name="Chen S."/>
            <person name="Shi Y."/>
            <person name="Ning Z."/>
            <person name="Chen S."/>
        </authorList>
    </citation>
    <scope>NUCLEOTIDE SEQUENCE [LARGE SCALE GENOMIC DNA]</scope>
    <source>
        <strain evidence="3">cv. PC099</strain>
    </source>
</reference>
<feature type="transmembrane region" description="Helical" evidence="1">
    <location>
        <begin position="454"/>
        <end position="478"/>
    </location>
</feature>
<gene>
    <name evidence="2" type="ORF">C2S53_018541</name>
</gene>
<dbReference type="EMBL" id="SDAM02000174">
    <property type="protein sequence ID" value="KAH6825669.1"/>
    <property type="molecule type" value="Genomic_DNA"/>
</dbReference>
<accession>A0AAD4P3R7</accession>
<dbReference type="AlphaFoldDB" id="A0AAD4P3R7"/>
<sequence length="498" mass="56425">MKGWEEPPSGSRFHETFFHEKNLAFDANGFTIALQTWVYEVMPHLARACAKRVPDHDVEIPRILRWAADKPFRFDMVNKFFTAKNFDEFPLPIVCSGKEHDMLFSLGALEITDGPMSPNFVGGVIHKPRRLPTKYSVSTVRSKRSSALAKSMNCKSTVGEAILTMSGRDGESSPAIRTLLERVSSLERIIKHLSNNLCEMYTSIVEALPYKMWTSSSNEEVVNDYTVCDACEHDAETEVLHPVEFEDFPATVPSQMSAVYKMRIREGHAETLRRTIVTHSHGGQIAGLHAPRDLEIDHLLLNEFRTWQKYSSSKLGTVGGGSVMMYAKHSVWTVLNCVTAIEFEFNIDSLINLLLIRLKDSVHMRDNWAALEMICWAPLTSELFDVVFEKVVPFAVGNFLRNFPVEWCRVKKICGVGNISEHWVTYEVSLEGQYIKVYGPLLMSNLWEPVSKPFYIMALISPSCFAILAFGIGSLWPIRSNLCETSSKFATLRKSEQF</sequence>
<keyword evidence="1" id="KW-0472">Membrane</keyword>
<organism evidence="2 3">
    <name type="scientific">Perilla frutescens var. hirtella</name>
    <name type="common">Perilla citriodora</name>
    <name type="synonym">Perilla setoyensis</name>
    <dbReference type="NCBI Taxonomy" id="608512"/>
    <lineage>
        <taxon>Eukaryota</taxon>
        <taxon>Viridiplantae</taxon>
        <taxon>Streptophyta</taxon>
        <taxon>Embryophyta</taxon>
        <taxon>Tracheophyta</taxon>
        <taxon>Spermatophyta</taxon>
        <taxon>Magnoliopsida</taxon>
        <taxon>eudicotyledons</taxon>
        <taxon>Gunneridae</taxon>
        <taxon>Pentapetalae</taxon>
        <taxon>asterids</taxon>
        <taxon>lamiids</taxon>
        <taxon>Lamiales</taxon>
        <taxon>Lamiaceae</taxon>
        <taxon>Nepetoideae</taxon>
        <taxon>Elsholtzieae</taxon>
        <taxon>Perilla</taxon>
    </lineage>
</organism>
<evidence type="ECO:0000313" key="3">
    <source>
        <dbReference type="Proteomes" id="UP001190926"/>
    </source>
</evidence>
<comment type="caution">
    <text evidence="2">The sequence shown here is derived from an EMBL/GenBank/DDBJ whole genome shotgun (WGS) entry which is preliminary data.</text>
</comment>
<keyword evidence="3" id="KW-1185">Reference proteome</keyword>
<keyword evidence="1" id="KW-0812">Transmembrane</keyword>
<evidence type="ECO:0000313" key="2">
    <source>
        <dbReference type="EMBL" id="KAH6825669.1"/>
    </source>
</evidence>
<protein>
    <submittedName>
        <fullName evidence="2">Uncharacterized protein</fullName>
    </submittedName>
</protein>
<dbReference type="Proteomes" id="UP001190926">
    <property type="component" value="Unassembled WGS sequence"/>
</dbReference>